<evidence type="ECO:0000313" key="1">
    <source>
        <dbReference type="EMBL" id="MDT0605327.1"/>
    </source>
</evidence>
<accession>A0ABU3A6Z1</accession>
<evidence type="ECO:0000313" key="2">
    <source>
        <dbReference type="Proteomes" id="UP001266357"/>
    </source>
</evidence>
<dbReference type="EMBL" id="JAVRIF010000014">
    <property type="protein sequence ID" value="MDT0605327.1"/>
    <property type="molecule type" value="Genomic_DNA"/>
</dbReference>
<keyword evidence="2" id="KW-1185">Reference proteome</keyword>
<reference evidence="1 2" key="1">
    <citation type="submission" date="2023-09" db="EMBL/GenBank/DDBJ databases">
        <authorList>
            <person name="Rey-Velasco X."/>
        </authorList>
    </citation>
    <scope>NUCLEOTIDE SEQUENCE [LARGE SCALE GENOMIC DNA]</scope>
    <source>
        <strain evidence="1 2">W431</strain>
    </source>
</reference>
<protein>
    <submittedName>
        <fullName evidence="1">DUF3630 family protein</fullName>
    </submittedName>
</protein>
<dbReference type="Pfam" id="PF12305">
    <property type="entry name" value="DUF3630"/>
    <property type="match status" value="1"/>
</dbReference>
<comment type="caution">
    <text evidence="1">The sequence shown here is derived from an EMBL/GenBank/DDBJ whole genome shotgun (WGS) entry which is preliminary data.</text>
</comment>
<dbReference type="Proteomes" id="UP001266357">
    <property type="component" value="Unassembled WGS sequence"/>
</dbReference>
<name>A0ABU3A6Z1_9GAMM</name>
<dbReference type="RefSeq" id="WP_311584954.1">
    <property type="nucleotide sequence ID" value="NZ_JAVRIF010000014.1"/>
</dbReference>
<proteinExistence type="predicted"/>
<dbReference type="InterPro" id="IPR022080">
    <property type="entry name" value="DUF3630"/>
</dbReference>
<gene>
    <name evidence="1" type="ORF">RM573_17125</name>
</gene>
<sequence>MNIEFTCKAIASTAIIVDCHYDWSQDDLTSMVERYFQQYVILQKVEYSQGADLASVRFKWQQHDFTLNFECYSQSIWIECPEHDSAALLAKLYQLMNLK</sequence>
<organism evidence="1 2">
    <name type="scientific">Thalassotalea castellviae</name>
    <dbReference type="NCBI Taxonomy" id="3075612"/>
    <lineage>
        <taxon>Bacteria</taxon>
        <taxon>Pseudomonadati</taxon>
        <taxon>Pseudomonadota</taxon>
        <taxon>Gammaproteobacteria</taxon>
        <taxon>Alteromonadales</taxon>
        <taxon>Colwelliaceae</taxon>
        <taxon>Thalassotalea</taxon>
    </lineage>
</organism>